<organism evidence="2 3">
    <name type="scientific">Araneus ventricosus</name>
    <name type="common">Orbweaver spider</name>
    <name type="synonym">Epeira ventricosa</name>
    <dbReference type="NCBI Taxonomy" id="182803"/>
    <lineage>
        <taxon>Eukaryota</taxon>
        <taxon>Metazoa</taxon>
        <taxon>Ecdysozoa</taxon>
        <taxon>Arthropoda</taxon>
        <taxon>Chelicerata</taxon>
        <taxon>Arachnida</taxon>
        <taxon>Araneae</taxon>
        <taxon>Araneomorphae</taxon>
        <taxon>Entelegynae</taxon>
        <taxon>Araneoidea</taxon>
        <taxon>Araneidae</taxon>
        <taxon>Araneus</taxon>
    </lineage>
</organism>
<comment type="caution">
    <text evidence="2">The sequence shown here is derived from an EMBL/GenBank/DDBJ whole genome shotgun (WGS) entry which is preliminary data.</text>
</comment>
<evidence type="ECO:0000313" key="3">
    <source>
        <dbReference type="Proteomes" id="UP000499080"/>
    </source>
</evidence>
<protein>
    <submittedName>
        <fullName evidence="2">Uncharacterized protein</fullName>
    </submittedName>
</protein>
<keyword evidence="3" id="KW-1185">Reference proteome</keyword>
<dbReference type="EMBL" id="BGPR01000043">
    <property type="protein sequence ID" value="GBL85398.1"/>
    <property type="molecule type" value="Genomic_DNA"/>
</dbReference>
<proteinExistence type="predicted"/>
<gene>
    <name evidence="2" type="ORF">AVEN_34590_1</name>
</gene>
<name>A0A4Y2B057_ARAVE</name>
<evidence type="ECO:0000256" key="1">
    <source>
        <dbReference type="SAM" id="SignalP"/>
    </source>
</evidence>
<feature type="signal peptide" evidence="1">
    <location>
        <begin position="1"/>
        <end position="22"/>
    </location>
</feature>
<evidence type="ECO:0000313" key="2">
    <source>
        <dbReference type="EMBL" id="GBL85398.1"/>
    </source>
</evidence>
<reference evidence="2 3" key="1">
    <citation type="journal article" date="2019" name="Sci. Rep.">
        <title>Orb-weaving spider Araneus ventricosus genome elucidates the spidroin gene catalogue.</title>
        <authorList>
            <person name="Kono N."/>
            <person name="Nakamura H."/>
            <person name="Ohtoshi R."/>
            <person name="Moran D.A.P."/>
            <person name="Shinohara A."/>
            <person name="Yoshida Y."/>
            <person name="Fujiwara M."/>
            <person name="Mori M."/>
            <person name="Tomita M."/>
            <person name="Arakawa K."/>
        </authorList>
    </citation>
    <scope>NUCLEOTIDE SEQUENCE [LARGE SCALE GENOMIC DNA]</scope>
</reference>
<accession>A0A4Y2B057</accession>
<sequence>MKRISHFLIFTGHHWLTGQVASLPDGNWAPYTQINMGPRDVYAREKEREKLFSYKISRAFSKASKQNNRIDGTFRKPSVSYLKPTLIEPYSTQEPTNSSHGPFVTYLYKFGLYSHDRCVCGAEGDPNHYATVCPVTKLFHFTKPSAGNLLLWCENIVQVKRSLARLMNIMKILHERRQDIIMD</sequence>
<feature type="chain" id="PRO_5021460799" evidence="1">
    <location>
        <begin position="23"/>
        <end position="183"/>
    </location>
</feature>
<dbReference type="AlphaFoldDB" id="A0A4Y2B057"/>
<keyword evidence="1" id="KW-0732">Signal</keyword>
<dbReference type="Proteomes" id="UP000499080">
    <property type="component" value="Unassembled WGS sequence"/>
</dbReference>